<dbReference type="PROSITE" id="PS51186">
    <property type="entry name" value="GNAT"/>
    <property type="match status" value="1"/>
</dbReference>
<reference evidence="2 3" key="1">
    <citation type="submission" date="2020-03" db="EMBL/GenBank/DDBJ databases">
        <title>Isolation of cellulose-producing strains, genome characterization and application of the synthesized cellulose films as an economical and sustainable material for piezoelectric sensor construction.</title>
        <authorList>
            <person name="Mangayil R.K."/>
        </authorList>
    </citation>
    <scope>NUCLEOTIDE SEQUENCE [LARGE SCALE GENOMIC DNA]</scope>
    <source>
        <strain evidence="2 3">ENS 9a1a</strain>
    </source>
</reference>
<evidence type="ECO:0000259" key="1">
    <source>
        <dbReference type="PROSITE" id="PS51186"/>
    </source>
</evidence>
<dbReference type="GeneID" id="85023656"/>
<proteinExistence type="predicted"/>
<dbReference type="InterPro" id="IPR051531">
    <property type="entry name" value="N-acetyltransferase"/>
</dbReference>
<dbReference type="InterPro" id="IPR016181">
    <property type="entry name" value="Acyl_CoA_acyltransferase"/>
</dbReference>
<dbReference type="InterPro" id="IPR000182">
    <property type="entry name" value="GNAT_dom"/>
</dbReference>
<organism evidence="2 3">
    <name type="scientific">Komagataeibacter rhaeticus</name>
    <dbReference type="NCBI Taxonomy" id="215221"/>
    <lineage>
        <taxon>Bacteria</taxon>
        <taxon>Pseudomonadati</taxon>
        <taxon>Pseudomonadota</taxon>
        <taxon>Alphaproteobacteria</taxon>
        <taxon>Acetobacterales</taxon>
        <taxon>Acetobacteraceae</taxon>
        <taxon>Komagataeibacter</taxon>
    </lineage>
</organism>
<sequence>MAELPIFQTARLVIKPRTLSDLNASVAMDRDPEVTKFVVGPWDDPDQHISFVRKRIERNYGNGLGYWSIFEHGQPDVFLGWILLAPHNSVGPDIEIGWRLVRKAWGKGYATEAATAVLRYAFLVSGLDKIIADIRIENEGSINVATKIGMRPENVPHTKTTNDQIFILTRDEYIKDNL</sequence>
<protein>
    <submittedName>
        <fullName evidence="2">GNAT family N-acetyltransferase</fullName>
    </submittedName>
</protein>
<dbReference type="KEGG" id="kre:GWK63_15955"/>
<dbReference type="RefSeq" id="WP_112209678.1">
    <property type="nucleotide sequence ID" value="NZ_CP050139.1"/>
</dbReference>
<dbReference type="GO" id="GO:0016747">
    <property type="term" value="F:acyltransferase activity, transferring groups other than amino-acyl groups"/>
    <property type="evidence" value="ECO:0007669"/>
    <property type="project" value="InterPro"/>
</dbReference>
<dbReference type="EMBL" id="CP050139">
    <property type="protein sequence ID" value="QIP36737.1"/>
    <property type="molecule type" value="Genomic_DNA"/>
</dbReference>
<feature type="domain" description="N-acetyltransferase" evidence="1">
    <location>
        <begin position="12"/>
        <end position="171"/>
    </location>
</feature>
<gene>
    <name evidence="2" type="ORF">GWK63_15955</name>
</gene>
<name>A0A858JRI2_9PROT</name>
<dbReference type="Proteomes" id="UP000502533">
    <property type="component" value="Chromosome"/>
</dbReference>
<dbReference type="Gene3D" id="3.40.630.30">
    <property type="match status" value="1"/>
</dbReference>
<dbReference type="SUPFAM" id="SSF55729">
    <property type="entry name" value="Acyl-CoA N-acyltransferases (Nat)"/>
    <property type="match status" value="1"/>
</dbReference>
<dbReference type="AlphaFoldDB" id="A0A858JRI2"/>
<evidence type="ECO:0000313" key="3">
    <source>
        <dbReference type="Proteomes" id="UP000502533"/>
    </source>
</evidence>
<evidence type="ECO:0000313" key="2">
    <source>
        <dbReference type="EMBL" id="QIP36737.1"/>
    </source>
</evidence>
<dbReference type="PANTHER" id="PTHR43792:SF1">
    <property type="entry name" value="N-ACETYLTRANSFERASE DOMAIN-CONTAINING PROTEIN"/>
    <property type="match status" value="1"/>
</dbReference>
<accession>A0A858JRI2</accession>
<keyword evidence="2" id="KW-0808">Transferase</keyword>
<dbReference type="PANTHER" id="PTHR43792">
    <property type="entry name" value="GNAT FAMILY, PUTATIVE (AFU_ORTHOLOGUE AFUA_3G00765)-RELATED-RELATED"/>
    <property type="match status" value="1"/>
</dbReference>
<dbReference type="Pfam" id="PF13302">
    <property type="entry name" value="Acetyltransf_3"/>
    <property type="match status" value="1"/>
</dbReference>
<keyword evidence="3" id="KW-1185">Reference proteome</keyword>